<organism evidence="12">
    <name type="scientific">Clastoptera arizonana</name>
    <name type="common">Arizona spittle bug</name>
    <dbReference type="NCBI Taxonomy" id="38151"/>
    <lineage>
        <taxon>Eukaryota</taxon>
        <taxon>Metazoa</taxon>
        <taxon>Ecdysozoa</taxon>
        <taxon>Arthropoda</taxon>
        <taxon>Hexapoda</taxon>
        <taxon>Insecta</taxon>
        <taxon>Pterygota</taxon>
        <taxon>Neoptera</taxon>
        <taxon>Paraneoptera</taxon>
        <taxon>Hemiptera</taxon>
        <taxon>Auchenorrhyncha</taxon>
        <taxon>Cercopoidea</taxon>
        <taxon>Clastopteridae</taxon>
        <taxon>Clastoptera</taxon>
    </lineage>
</organism>
<sequence>MDEEKPPLPDTEPPFDDDDIPPIDGERTPLGSRPPPPTFLSYLPPKPRPHITLKIPNQGIPTVNYPGRPMTYYYGSPVVTIPLTPTTGLPSNVALNGPQFGVIQAYPNKASEFMFKQFEGFRDFTMTTAKSGLSVGEKFAFWMYGKIRTWSRKWFTHFFLLAVVAAYSMAGAALFMAVEGVAEKKHMIEIKREREETLCSLKSLMSGKVDMPEKNCSDEWLGLAAQRMRPYEQIVIDHYKQGHIDREKPIWSYWSAVFYCGTVFTTIGYGHISPSTTTGRAITIVYAIFGIPLFLILLADFGKLFTRGIKFVWAFVRRVYYTGSCKKVRKTVPVQEVMKGVQMVYDMATFRRPSQLPPGIEMDDNAPPPLPPRVPFTPGDQPATPAPSNFAIDDEFNLPISVAITILLIYIFCGATVFYIWEQWGFFESFYFVFISMSTIGFGDFVPQNQMYMMASIVYLVFGLALTSMCINVVQEKLSDSFRQASAKIGATIGLRVAEEDGSITPVPPIAVEVAEVHGVTMKKPPVMTPYS</sequence>
<dbReference type="GO" id="GO:0030322">
    <property type="term" value="P:stabilization of membrane potential"/>
    <property type="evidence" value="ECO:0007669"/>
    <property type="project" value="TreeGrafter"/>
</dbReference>
<dbReference type="EMBL" id="GEDC01012639">
    <property type="protein sequence ID" value="JAS24659.1"/>
    <property type="molecule type" value="Transcribed_RNA"/>
</dbReference>
<feature type="region of interest" description="Disordered" evidence="9">
    <location>
        <begin position="1"/>
        <end position="37"/>
    </location>
</feature>
<dbReference type="InterPro" id="IPR003280">
    <property type="entry name" value="2pore_dom_K_chnl"/>
</dbReference>
<evidence type="ECO:0000256" key="7">
    <source>
        <dbReference type="ARBA" id="ARBA00023303"/>
    </source>
</evidence>
<evidence type="ECO:0000256" key="2">
    <source>
        <dbReference type="ARBA" id="ARBA00022448"/>
    </source>
</evidence>
<gene>
    <name evidence="12" type="ORF">g.9416</name>
</gene>
<dbReference type="SUPFAM" id="SSF81324">
    <property type="entry name" value="Voltage-gated potassium channels"/>
    <property type="match status" value="2"/>
</dbReference>
<comment type="subcellular location">
    <subcellularLocation>
        <location evidence="1">Membrane</location>
        <topology evidence="1">Multi-pass membrane protein</topology>
    </subcellularLocation>
</comment>
<evidence type="ECO:0000313" key="12">
    <source>
        <dbReference type="EMBL" id="JAS24659.1"/>
    </source>
</evidence>
<dbReference type="Pfam" id="PF07885">
    <property type="entry name" value="Ion_trans_2"/>
    <property type="match status" value="2"/>
</dbReference>
<feature type="transmembrane region" description="Helical" evidence="10">
    <location>
        <begin position="250"/>
        <end position="269"/>
    </location>
</feature>
<comment type="similarity">
    <text evidence="8">Belongs to the two pore domain potassium channel (TC 1.A.1.8) family.</text>
</comment>
<dbReference type="InterPro" id="IPR013099">
    <property type="entry name" value="K_chnl_dom"/>
</dbReference>
<keyword evidence="6 10" id="KW-0472">Membrane</keyword>
<evidence type="ECO:0000259" key="11">
    <source>
        <dbReference type="Pfam" id="PF07885"/>
    </source>
</evidence>
<dbReference type="PANTHER" id="PTHR11003">
    <property type="entry name" value="POTASSIUM CHANNEL, SUBFAMILY K"/>
    <property type="match status" value="1"/>
</dbReference>
<feature type="transmembrane region" description="Helical" evidence="10">
    <location>
        <begin position="398"/>
        <end position="421"/>
    </location>
</feature>
<evidence type="ECO:0000256" key="9">
    <source>
        <dbReference type="SAM" id="MobiDB-lite"/>
    </source>
</evidence>
<proteinExistence type="inferred from homology"/>
<keyword evidence="7 8" id="KW-0407">Ion channel</keyword>
<accession>A0A1B6DG40</accession>
<feature type="transmembrane region" description="Helical" evidence="10">
    <location>
        <begin position="281"/>
        <end position="299"/>
    </location>
</feature>
<evidence type="ECO:0000256" key="5">
    <source>
        <dbReference type="ARBA" id="ARBA00023065"/>
    </source>
</evidence>
<name>A0A1B6DG40_9HEMI</name>
<evidence type="ECO:0000256" key="3">
    <source>
        <dbReference type="ARBA" id="ARBA00022692"/>
    </source>
</evidence>
<evidence type="ECO:0000256" key="8">
    <source>
        <dbReference type="RuleBase" id="RU003857"/>
    </source>
</evidence>
<evidence type="ECO:0000256" key="10">
    <source>
        <dbReference type="SAM" id="Phobius"/>
    </source>
</evidence>
<dbReference type="GO" id="GO:0005886">
    <property type="term" value="C:plasma membrane"/>
    <property type="evidence" value="ECO:0007669"/>
    <property type="project" value="TreeGrafter"/>
</dbReference>
<keyword evidence="2 8" id="KW-0813">Transport</keyword>
<dbReference type="GO" id="GO:0022841">
    <property type="term" value="F:potassium ion leak channel activity"/>
    <property type="evidence" value="ECO:0007669"/>
    <property type="project" value="TreeGrafter"/>
</dbReference>
<feature type="transmembrane region" description="Helical" evidence="10">
    <location>
        <begin position="154"/>
        <end position="178"/>
    </location>
</feature>
<dbReference type="Gene3D" id="1.10.287.70">
    <property type="match status" value="1"/>
</dbReference>
<evidence type="ECO:0000256" key="1">
    <source>
        <dbReference type="ARBA" id="ARBA00004141"/>
    </source>
</evidence>
<dbReference type="GO" id="GO:0015271">
    <property type="term" value="F:outward rectifier potassium channel activity"/>
    <property type="evidence" value="ECO:0007669"/>
    <property type="project" value="TreeGrafter"/>
</dbReference>
<dbReference type="PRINTS" id="PR01333">
    <property type="entry name" value="2POREKCHANEL"/>
</dbReference>
<keyword evidence="4 10" id="KW-1133">Transmembrane helix</keyword>
<evidence type="ECO:0000256" key="6">
    <source>
        <dbReference type="ARBA" id="ARBA00023136"/>
    </source>
</evidence>
<dbReference type="PANTHER" id="PTHR11003:SF335">
    <property type="entry name" value="POTASSIUM CHANNEL DOMAIN-CONTAINING PROTEIN"/>
    <property type="match status" value="1"/>
</dbReference>
<keyword evidence="3 8" id="KW-0812">Transmembrane</keyword>
<reference evidence="12" key="1">
    <citation type="submission" date="2015-12" db="EMBL/GenBank/DDBJ databases">
        <title>De novo transcriptome assembly of four potential Pierce s Disease insect vectors from Arizona vineyards.</title>
        <authorList>
            <person name="Tassone E.E."/>
        </authorList>
    </citation>
    <scope>NUCLEOTIDE SEQUENCE</scope>
</reference>
<feature type="domain" description="Potassium channel" evidence="11">
    <location>
        <begin position="406"/>
        <end position="478"/>
    </location>
</feature>
<keyword evidence="5 8" id="KW-0406">Ion transport</keyword>
<dbReference type="AlphaFoldDB" id="A0A1B6DG40"/>
<feature type="domain" description="Potassium channel" evidence="11">
    <location>
        <begin position="250"/>
        <end position="306"/>
    </location>
</feature>
<feature type="transmembrane region" description="Helical" evidence="10">
    <location>
        <begin position="452"/>
        <end position="474"/>
    </location>
</feature>
<evidence type="ECO:0000256" key="4">
    <source>
        <dbReference type="ARBA" id="ARBA00022989"/>
    </source>
</evidence>
<protein>
    <recommendedName>
        <fullName evidence="11">Potassium channel domain-containing protein</fullName>
    </recommendedName>
</protein>